<name>A0A9X1NEM9_9ACTN</name>
<sequence length="345" mass="34377">MIDFRYHLVSLISVFLALAVGIVLGAGPLQNSIGTQLTEQVNQLRADRDELREQLATSTAAVTHRDEFTLASTPALVSGTLTGRSVAVIELPGVEQDVVEPLTEAIATAGGSVTGRIRITENWTAADKEADRTGALSSLTGELPSGYVPTDGSTAERLAQVLATSTVTSAGTTLTGTSSTDAAKALNGLSTAELIEVDGDLNGLASGALLVAPVNPEATGAAQATAPVTGEVASAYVALAGRLDSTGGGAVITGPASSAASGGVLTAIREDDAVSSDVSTVDTGSTAMGVITAVLALEEQLSGGSGSYGFAEGVDEISPPITARTSTSEPESGSSANSSKKGDGE</sequence>
<evidence type="ECO:0000313" key="3">
    <source>
        <dbReference type="EMBL" id="MCD5312449.1"/>
    </source>
</evidence>
<feature type="region of interest" description="Disordered" evidence="2">
    <location>
        <begin position="312"/>
        <end position="345"/>
    </location>
</feature>
<dbReference type="InterPro" id="IPR021522">
    <property type="entry name" value="MctB"/>
</dbReference>
<organism evidence="3 4">
    <name type="scientific">Kineosporia babensis</name>
    <dbReference type="NCBI Taxonomy" id="499548"/>
    <lineage>
        <taxon>Bacteria</taxon>
        <taxon>Bacillati</taxon>
        <taxon>Actinomycetota</taxon>
        <taxon>Actinomycetes</taxon>
        <taxon>Kineosporiales</taxon>
        <taxon>Kineosporiaceae</taxon>
        <taxon>Kineosporia</taxon>
    </lineage>
</organism>
<dbReference type="AlphaFoldDB" id="A0A9X1NEM9"/>
<keyword evidence="4" id="KW-1185">Reference proteome</keyword>
<protein>
    <submittedName>
        <fullName evidence="3">Copper transporter</fullName>
    </submittedName>
</protein>
<dbReference type="GO" id="GO:0016020">
    <property type="term" value="C:membrane"/>
    <property type="evidence" value="ECO:0007669"/>
    <property type="project" value="InterPro"/>
</dbReference>
<keyword evidence="1" id="KW-0175">Coiled coil</keyword>
<dbReference type="RefSeq" id="WP_231442652.1">
    <property type="nucleotide sequence ID" value="NZ_JAJOMB010000007.1"/>
</dbReference>
<dbReference type="Proteomes" id="UP001138997">
    <property type="component" value="Unassembled WGS sequence"/>
</dbReference>
<dbReference type="GO" id="GO:0055070">
    <property type="term" value="P:copper ion homeostasis"/>
    <property type="evidence" value="ECO:0007669"/>
    <property type="project" value="InterPro"/>
</dbReference>
<feature type="compositionally biased region" description="Low complexity" evidence="2">
    <location>
        <begin position="325"/>
        <end position="339"/>
    </location>
</feature>
<dbReference type="EMBL" id="JAJOMB010000007">
    <property type="protein sequence ID" value="MCD5312449.1"/>
    <property type="molecule type" value="Genomic_DNA"/>
</dbReference>
<reference evidence="3" key="1">
    <citation type="submission" date="2021-11" db="EMBL/GenBank/DDBJ databases">
        <title>Streptomyces corallinus and Kineosporia corallina sp. nov., two new coral-derived marine actinobacteria.</title>
        <authorList>
            <person name="Buangrab K."/>
            <person name="Sutthacheep M."/>
            <person name="Yeemin T."/>
            <person name="Harunari E."/>
            <person name="Igarashi Y."/>
            <person name="Sripreechasak P."/>
            <person name="Kanchanasin P."/>
            <person name="Tanasupawat S."/>
            <person name="Phongsopitanun W."/>
        </authorList>
    </citation>
    <scope>NUCLEOTIDE SEQUENCE</scope>
    <source>
        <strain evidence="3">JCM 31032</strain>
    </source>
</reference>
<proteinExistence type="predicted"/>
<dbReference type="Pfam" id="PF11382">
    <property type="entry name" value="MctB"/>
    <property type="match status" value="1"/>
</dbReference>
<evidence type="ECO:0000256" key="1">
    <source>
        <dbReference type="SAM" id="Coils"/>
    </source>
</evidence>
<gene>
    <name evidence="3" type="ORF">LR394_16190</name>
</gene>
<evidence type="ECO:0000313" key="4">
    <source>
        <dbReference type="Proteomes" id="UP001138997"/>
    </source>
</evidence>
<evidence type="ECO:0000256" key="2">
    <source>
        <dbReference type="SAM" id="MobiDB-lite"/>
    </source>
</evidence>
<accession>A0A9X1NEM9</accession>
<feature type="coiled-coil region" evidence="1">
    <location>
        <begin position="34"/>
        <end position="61"/>
    </location>
</feature>
<comment type="caution">
    <text evidence="3">The sequence shown here is derived from an EMBL/GenBank/DDBJ whole genome shotgun (WGS) entry which is preliminary data.</text>
</comment>